<dbReference type="Proteomes" id="UP000346198">
    <property type="component" value="Unassembled WGS sequence"/>
</dbReference>
<evidence type="ECO:0000256" key="10">
    <source>
        <dbReference type="RuleBase" id="RU003826"/>
    </source>
</evidence>
<dbReference type="InterPro" id="IPR013785">
    <property type="entry name" value="Aldolase_TIM"/>
</dbReference>
<dbReference type="InterPro" id="IPR022998">
    <property type="entry name" value="ThiamineP_synth_TenI"/>
</dbReference>
<dbReference type="InterPro" id="IPR034291">
    <property type="entry name" value="TMP_synthase"/>
</dbReference>
<comment type="catalytic activity">
    <reaction evidence="6 9 10">
        <text>4-methyl-5-(2-phosphooxyethyl)-thiazole + 4-amino-2-methyl-5-(diphosphooxymethyl)pyrimidine + H(+) = thiamine phosphate + diphosphate</text>
        <dbReference type="Rhea" id="RHEA:22328"/>
        <dbReference type="ChEBI" id="CHEBI:15378"/>
        <dbReference type="ChEBI" id="CHEBI:33019"/>
        <dbReference type="ChEBI" id="CHEBI:37575"/>
        <dbReference type="ChEBI" id="CHEBI:57841"/>
        <dbReference type="ChEBI" id="CHEBI:58296"/>
        <dbReference type="EC" id="2.5.1.3"/>
    </reaction>
</comment>
<organism evidence="13 14">
    <name type="scientific">Pontiella sulfatireligans</name>
    <dbReference type="NCBI Taxonomy" id="2750658"/>
    <lineage>
        <taxon>Bacteria</taxon>
        <taxon>Pseudomonadati</taxon>
        <taxon>Kiritimatiellota</taxon>
        <taxon>Kiritimatiellia</taxon>
        <taxon>Kiritimatiellales</taxon>
        <taxon>Pontiellaceae</taxon>
        <taxon>Pontiella</taxon>
    </lineage>
</organism>
<dbReference type="HAMAP" id="MF_00097">
    <property type="entry name" value="TMP_synthase"/>
    <property type="match status" value="1"/>
</dbReference>
<evidence type="ECO:0000256" key="5">
    <source>
        <dbReference type="ARBA" id="ARBA00022977"/>
    </source>
</evidence>
<dbReference type="PANTHER" id="PTHR20857">
    <property type="entry name" value="THIAMINE-PHOSPHATE PYROPHOSPHORYLASE"/>
    <property type="match status" value="1"/>
</dbReference>
<evidence type="ECO:0000256" key="9">
    <source>
        <dbReference type="HAMAP-Rule" id="MF_00097"/>
    </source>
</evidence>
<accession>A0A6C2ULH5</accession>
<dbReference type="GO" id="GO:0005737">
    <property type="term" value="C:cytoplasm"/>
    <property type="evidence" value="ECO:0007669"/>
    <property type="project" value="TreeGrafter"/>
</dbReference>
<dbReference type="Pfam" id="PF02581">
    <property type="entry name" value="TMP-TENI"/>
    <property type="match status" value="1"/>
</dbReference>
<feature type="binding site" evidence="9">
    <location>
        <position position="66"/>
    </location>
    <ligand>
        <name>4-amino-2-methyl-5-(diphosphooxymethyl)pyrimidine</name>
        <dbReference type="ChEBI" id="CHEBI:57841"/>
    </ligand>
</feature>
<feature type="binding site" evidence="9">
    <location>
        <position position="86"/>
    </location>
    <ligand>
        <name>Mg(2+)</name>
        <dbReference type="ChEBI" id="CHEBI:18420"/>
    </ligand>
</feature>
<dbReference type="GO" id="GO:0009228">
    <property type="term" value="P:thiamine biosynthetic process"/>
    <property type="evidence" value="ECO:0007669"/>
    <property type="project" value="UniProtKB-KW"/>
</dbReference>
<protein>
    <recommendedName>
        <fullName evidence="9">Thiamine-phosphate synthase</fullName>
        <shortName evidence="9">TP synthase</shortName>
        <shortName evidence="9">TPS</shortName>
        <ecNumber evidence="9">2.5.1.3</ecNumber>
    </recommendedName>
    <alternativeName>
        <fullName evidence="9">Thiamine-phosphate pyrophosphorylase</fullName>
        <shortName evidence="9">TMP pyrophosphorylase</shortName>
        <shortName evidence="9">TMP-PPase</shortName>
    </alternativeName>
</protein>
<comment type="cofactor">
    <cofactor evidence="9">
        <name>Mg(2+)</name>
        <dbReference type="ChEBI" id="CHEBI:18420"/>
    </cofactor>
    <text evidence="9">Binds 1 Mg(2+) ion per subunit.</text>
</comment>
<dbReference type="GO" id="GO:0004789">
    <property type="term" value="F:thiamine-phosphate diphosphorylase activity"/>
    <property type="evidence" value="ECO:0007669"/>
    <property type="project" value="UniProtKB-UniRule"/>
</dbReference>
<dbReference type="InterPro" id="IPR036206">
    <property type="entry name" value="ThiamineP_synth_sf"/>
</dbReference>
<dbReference type="RefSeq" id="WP_136062587.1">
    <property type="nucleotide sequence ID" value="NZ_CAAHFH010000002.1"/>
</dbReference>
<evidence type="ECO:0000313" key="13">
    <source>
        <dbReference type="EMBL" id="VGO21102.1"/>
    </source>
</evidence>
<feature type="binding site" evidence="9">
    <location>
        <begin position="183"/>
        <end position="184"/>
    </location>
    <ligand>
        <name>2-[(2R,5Z)-2-carboxy-4-methylthiazol-5(2H)-ylidene]ethyl phosphate</name>
        <dbReference type="ChEBI" id="CHEBI:62899"/>
    </ligand>
</feature>
<comment type="catalytic activity">
    <reaction evidence="7 9 10">
        <text>2-(2-carboxy-4-methylthiazol-5-yl)ethyl phosphate + 4-amino-2-methyl-5-(diphosphooxymethyl)pyrimidine + 2 H(+) = thiamine phosphate + CO2 + diphosphate</text>
        <dbReference type="Rhea" id="RHEA:47848"/>
        <dbReference type="ChEBI" id="CHEBI:15378"/>
        <dbReference type="ChEBI" id="CHEBI:16526"/>
        <dbReference type="ChEBI" id="CHEBI:33019"/>
        <dbReference type="ChEBI" id="CHEBI:37575"/>
        <dbReference type="ChEBI" id="CHEBI:57841"/>
        <dbReference type="ChEBI" id="CHEBI:62890"/>
        <dbReference type="EC" id="2.5.1.3"/>
    </reaction>
</comment>
<keyword evidence="4 9" id="KW-0460">Magnesium</keyword>
<evidence type="ECO:0000313" key="14">
    <source>
        <dbReference type="Proteomes" id="UP000346198"/>
    </source>
</evidence>
<reference evidence="13 14" key="1">
    <citation type="submission" date="2019-04" db="EMBL/GenBank/DDBJ databases">
        <authorList>
            <person name="Van Vliet M D."/>
        </authorList>
    </citation>
    <scope>NUCLEOTIDE SEQUENCE [LARGE SCALE GENOMIC DNA]</scope>
    <source>
        <strain evidence="13 14">F21</strain>
    </source>
</reference>
<evidence type="ECO:0000259" key="12">
    <source>
        <dbReference type="Pfam" id="PF02581"/>
    </source>
</evidence>
<dbReference type="PANTHER" id="PTHR20857:SF15">
    <property type="entry name" value="THIAMINE-PHOSPHATE SYNTHASE"/>
    <property type="match status" value="1"/>
</dbReference>
<dbReference type="NCBIfam" id="TIGR00693">
    <property type="entry name" value="thiE"/>
    <property type="match status" value="1"/>
</dbReference>
<feature type="binding site" evidence="9">
    <location>
        <position position="163"/>
    </location>
    <ligand>
        <name>2-[(2R,5Z)-2-carboxy-4-methylthiazol-5(2H)-ylidene]ethyl phosphate</name>
        <dbReference type="ChEBI" id="CHEBI:62899"/>
    </ligand>
</feature>
<dbReference type="UniPathway" id="UPA00060">
    <property type="reaction ID" value="UER00141"/>
</dbReference>
<evidence type="ECO:0000256" key="3">
    <source>
        <dbReference type="ARBA" id="ARBA00022723"/>
    </source>
</evidence>
<evidence type="ECO:0000256" key="11">
    <source>
        <dbReference type="RuleBase" id="RU004253"/>
    </source>
</evidence>
<dbReference type="EC" id="2.5.1.3" evidence="9"/>
<keyword evidence="2 9" id="KW-0808">Transferase</keyword>
<evidence type="ECO:0000256" key="7">
    <source>
        <dbReference type="ARBA" id="ARBA00047851"/>
    </source>
</evidence>
<feature type="binding site" evidence="9">
    <location>
        <position position="135"/>
    </location>
    <ligand>
        <name>4-amino-2-methyl-5-(diphosphooxymethyl)pyrimidine</name>
        <dbReference type="ChEBI" id="CHEBI:57841"/>
    </ligand>
</feature>
<feature type="binding site" evidence="9">
    <location>
        <position position="106"/>
    </location>
    <ligand>
        <name>4-amino-2-methyl-5-(diphosphooxymethyl)pyrimidine</name>
        <dbReference type="ChEBI" id="CHEBI:57841"/>
    </ligand>
</feature>
<comment type="function">
    <text evidence="9">Condenses 4-methyl-5-(beta-hydroxyethyl)thiazole monophosphate (THZ-P) and 2-methyl-4-amino-5-hydroxymethyl pyrimidine pyrophosphate (HMP-PP) to form thiamine monophosphate (TMP).</text>
</comment>
<dbReference type="Gene3D" id="3.20.20.70">
    <property type="entry name" value="Aldolase class I"/>
    <property type="match status" value="1"/>
</dbReference>
<keyword evidence="14" id="KW-1185">Reference proteome</keyword>
<keyword evidence="5 9" id="KW-0784">Thiamine biosynthesis</keyword>
<dbReference type="SUPFAM" id="SSF51391">
    <property type="entry name" value="Thiamin phosphate synthase"/>
    <property type="match status" value="1"/>
</dbReference>
<comment type="similarity">
    <text evidence="9 10">Belongs to the thiamine-phosphate synthase family.</text>
</comment>
<feature type="domain" description="Thiamine phosphate synthase/TenI" evidence="12">
    <location>
        <begin position="17"/>
        <end position="186"/>
    </location>
</feature>
<keyword evidence="3 9" id="KW-0479">Metal-binding</keyword>
<dbReference type="GO" id="GO:0009229">
    <property type="term" value="P:thiamine diphosphate biosynthetic process"/>
    <property type="evidence" value="ECO:0007669"/>
    <property type="project" value="UniProtKB-UniRule"/>
</dbReference>
<evidence type="ECO:0000256" key="6">
    <source>
        <dbReference type="ARBA" id="ARBA00047334"/>
    </source>
</evidence>
<dbReference type="CDD" id="cd00564">
    <property type="entry name" value="TMP_TenI"/>
    <property type="match status" value="1"/>
</dbReference>
<feature type="binding site" evidence="9">
    <location>
        <begin position="132"/>
        <end position="134"/>
    </location>
    <ligand>
        <name>2-[(2R,5Z)-2-carboxy-4-methylthiazol-5(2H)-ylidene]ethyl phosphate</name>
        <dbReference type="ChEBI" id="CHEBI:62899"/>
    </ligand>
</feature>
<dbReference type="GO" id="GO:0000287">
    <property type="term" value="F:magnesium ion binding"/>
    <property type="evidence" value="ECO:0007669"/>
    <property type="project" value="UniProtKB-UniRule"/>
</dbReference>
<gene>
    <name evidence="13" type="primary">thiE_1</name>
    <name evidence="9" type="synonym">thiE</name>
    <name evidence="13" type="ORF">SCARR_03171</name>
</gene>
<comment type="pathway">
    <text evidence="1 9 11">Cofactor biosynthesis; thiamine diphosphate biosynthesis; thiamine phosphate from 4-amino-2-methyl-5-diphosphomethylpyrimidine and 4-methyl-5-(2-phosphoethyl)-thiazole: step 1/1.</text>
</comment>
<feature type="binding site" evidence="9">
    <location>
        <position position="67"/>
    </location>
    <ligand>
        <name>Mg(2+)</name>
        <dbReference type="ChEBI" id="CHEBI:18420"/>
    </ligand>
</feature>
<evidence type="ECO:0000256" key="4">
    <source>
        <dbReference type="ARBA" id="ARBA00022842"/>
    </source>
</evidence>
<dbReference type="AlphaFoldDB" id="A0A6C2ULH5"/>
<sequence>MKKNFGLYLILTDPVAGYEACAQAAVDCGLRYLQLRMKNAPCAEVVATAKAIRRITQGSQTRFIVNDDLAIAIEADADGIHLGQSDQSLTEARAAWSTPGKLFGLSTHSMEQALQAVALAPDYIGVGPVFPTRTKADADPAVGPQETARIMKQAPVTAVAIGGITAANLPGLLDAGASNFCVVSAVNASPDPAGAIRELQQIWKTHCF</sequence>
<evidence type="ECO:0000256" key="8">
    <source>
        <dbReference type="ARBA" id="ARBA00047883"/>
    </source>
</evidence>
<dbReference type="EMBL" id="CAAHFH010000002">
    <property type="protein sequence ID" value="VGO21102.1"/>
    <property type="molecule type" value="Genomic_DNA"/>
</dbReference>
<comment type="catalytic activity">
    <reaction evidence="8 9 10">
        <text>2-[(2R,5Z)-2-carboxy-4-methylthiazol-5(2H)-ylidene]ethyl phosphate + 4-amino-2-methyl-5-(diphosphooxymethyl)pyrimidine + 2 H(+) = thiamine phosphate + CO2 + diphosphate</text>
        <dbReference type="Rhea" id="RHEA:47844"/>
        <dbReference type="ChEBI" id="CHEBI:15378"/>
        <dbReference type="ChEBI" id="CHEBI:16526"/>
        <dbReference type="ChEBI" id="CHEBI:33019"/>
        <dbReference type="ChEBI" id="CHEBI:37575"/>
        <dbReference type="ChEBI" id="CHEBI:57841"/>
        <dbReference type="ChEBI" id="CHEBI:62899"/>
        <dbReference type="EC" id="2.5.1.3"/>
    </reaction>
</comment>
<evidence type="ECO:0000256" key="1">
    <source>
        <dbReference type="ARBA" id="ARBA00005165"/>
    </source>
</evidence>
<evidence type="ECO:0000256" key="2">
    <source>
        <dbReference type="ARBA" id="ARBA00022679"/>
    </source>
</evidence>
<proteinExistence type="inferred from homology"/>
<feature type="binding site" evidence="9">
    <location>
        <begin position="34"/>
        <end position="38"/>
    </location>
    <ligand>
        <name>4-amino-2-methyl-5-(diphosphooxymethyl)pyrimidine</name>
        <dbReference type="ChEBI" id="CHEBI:57841"/>
    </ligand>
</feature>
<name>A0A6C2ULH5_9BACT</name>